<name>A0AAD8RQI4_LOLMU</name>
<dbReference type="Pfam" id="PF26133">
    <property type="entry name" value="DUF8039"/>
    <property type="match status" value="1"/>
</dbReference>
<dbReference type="EMBL" id="JAUUTY010000005">
    <property type="protein sequence ID" value="KAK1629274.1"/>
    <property type="molecule type" value="Genomic_DNA"/>
</dbReference>
<dbReference type="PANTHER" id="PTHR33018">
    <property type="entry name" value="OS10G0338966 PROTEIN-RELATED"/>
    <property type="match status" value="1"/>
</dbReference>
<feature type="region of interest" description="Disordered" evidence="1">
    <location>
        <begin position="525"/>
        <end position="547"/>
    </location>
</feature>
<dbReference type="SUPFAM" id="SSF54001">
    <property type="entry name" value="Cysteine proteinases"/>
    <property type="match status" value="1"/>
</dbReference>
<proteinExistence type="predicted"/>
<feature type="domain" description="DUF8039" evidence="2">
    <location>
        <begin position="266"/>
        <end position="340"/>
    </location>
</feature>
<feature type="compositionally biased region" description="Polar residues" evidence="1">
    <location>
        <begin position="220"/>
        <end position="234"/>
    </location>
</feature>
<accession>A0AAD8RQI4</accession>
<keyword evidence="4" id="KW-1185">Reference proteome</keyword>
<organism evidence="3 4">
    <name type="scientific">Lolium multiflorum</name>
    <name type="common">Italian ryegrass</name>
    <name type="synonym">Lolium perenne subsp. multiflorum</name>
    <dbReference type="NCBI Taxonomy" id="4521"/>
    <lineage>
        <taxon>Eukaryota</taxon>
        <taxon>Viridiplantae</taxon>
        <taxon>Streptophyta</taxon>
        <taxon>Embryophyta</taxon>
        <taxon>Tracheophyta</taxon>
        <taxon>Spermatophyta</taxon>
        <taxon>Magnoliopsida</taxon>
        <taxon>Liliopsida</taxon>
        <taxon>Poales</taxon>
        <taxon>Poaceae</taxon>
        <taxon>BOP clade</taxon>
        <taxon>Pooideae</taxon>
        <taxon>Poodae</taxon>
        <taxon>Poeae</taxon>
        <taxon>Poeae Chloroplast Group 2 (Poeae type)</taxon>
        <taxon>Loliodinae</taxon>
        <taxon>Loliinae</taxon>
        <taxon>Lolium</taxon>
    </lineage>
</organism>
<reference evidence="3" key="1">
    <citation type="submission" date="2023-07" db="EMBL/GenBank/DDBJ databases">
        <title>A chromosome-level genome assembly of Lolium multiflorum.</title>
        <authorList>
            <person name="Chen Y."/>
            <person name="Copetti D."/>
            <person name="Kolliker R."/>
            <person name="Studer B."/>
        </authorList>
    </citation>
    <scope>NUCLEOTIDE SEQUENCE</scope>
    <source>
        <strain evidence="3">02402/16</strain>
        <tissue evidence="3">Leaf</tissue>
    </source>
</reference>
<feature type="compositionally biased region" description="Low complexity" evidence="1">
    <location>
        <begin position="64"/>
        <end position="91"/>
    </location>
</feature>
<feature type="region of interest" description="Disordered" evidence="1">
    <location>
        <begin position="19"/>
        <end position="93"/>
    </location>
</feature>
<evidence type="ECO:0000259" key="2">
    <source>
        <dbReference type="Pfam" id="PF26133"/>
    </source>
</evidence>
<dbReference type="Proteomes" id="UP001231189">
    <property type="component" value="Unassembled WGS sequence"/>
</dbReference>
<feature type="compositionally biased region" description="Basic and acidic residues" evidence="1">
    <location>
        <begin position="525"/>
        <end position="542"/>
    </location>
</feature>
<evidence type="ECO:0000313" key="4">
    <source>
        <dbReference type="Proteomes" id="UP001231189"/>
    </source>
</evidence>
<comment type="caution">
    <text evidence="3">The sequence shown here is derived from an EMBL/GenBank/DDBJ whole genome shotgun (WGS) entry which is preliminary data.</text>
</comment>
<gene>
    <name evidence="3" type="ORF">QYE76_003589</name>
</gene>
<dbReference type="InterPro" id="IPR038765">
    <property type="entry name" value="Papain-like_cys_pep_sf"/>
</dbReference>
<sequence length="754" mass="85797">MENYDPEIEEQLFGIIKGDIPYVPTEQDEEDISSYLNLDGQDEGRQQDDGEETSINDDLQLQVATSSGAEPSAGSSKKSSTSSSKRGATKTLKPGETYTIEVVDSATGRPLEPPKYATKFINQCGAVVRDNISITLQEWNEPKKARLGFTFVDKRTKKDCFQKLMEHFILPPEYHKFDEAGNKIQENKERRRLLKHFALGKMADTFRKFKQNLARDYVNQNKTPEFKGQSSSGSRKPAARSCVVSTEVQRLDAPEIQITAPEPPRYPVDDVKEMKQCHLHYPTGNMSTKVAIGSALPCEPGALHHNNPIADGYARVTVEEIVPWFEDLEIDIATPEGERRLGGVKRLFSGKRSLSSFQTRRQGEQVHPLRWWWRRRRRRWWWFTYTSFTSADAAPIHLRRVLTPPPSTSGPPAKKRKQSWTINPDPYVPRTTKIPEPSLKPLTPRPYDLSVEENAAVVAAQHEKWQADCKKKREPEPKPVYSDKQKKWAKSFLTEPSQAAKNLPDYYSHELRRQAFILKEKQELAEKQEKKASHSESKKEGKQVAQLGEQSKQSIAPLIVKAAGPDDPEIIAAAARQGLTVASAIEQAANLGLTLRAVLGLDEATMKDVVITYVSNGPLVEPAQEKDLPPQMTGLLNCELFQLFNLRELDKSIISCYVPMKKRECIIRNIHDVGFIDPHIVNSYVLQHFPADMEADLWMFFSRQELKSDILFPYHFGFHWILLVIQFHDSTVLIHDSLNMNAKLWADLRKMMQK</sequence>
<feature type="region of interest" description="Disordered" evidence="1">
    <location>
        <begin position="465"/>
        <end position="485"/>
    </location>
</feature>
<protein>
    <recommendedName>
        <fullName evidence="2">DUF8039 domain-containing protein</fullName>
    </recommendedName>
</protein>
<dbReference type="Gene3D" id="3.40.395.10">
    <property type="entry name" value="Adenoviral Proteinase, Chain A"/>
    <property type="match status" value="1"/>
</dbReference>
<dbReference type="AlphaFoldDB" id="A0AAD8RQI4"/>
<evidence type="ECO:0000256" key="1">
    <source>
        <dbReference type="SAM" id="MobiDB-lite"/>
    </source>
</evidence>
<dbReference type="InterPro" id="IPR058352">
    <property type="entry name" value="DUF8039"/>
</dbReference>
<evidence type="ECO:0000313" key="3">
    <source>
        <dbReference type="EMBL" id="KAK1629274.1"/>
    </source>
</evidence>
<dbReference type="PANTHER" id="PTHR33018:SF34">
    <property type="entry name" value="OS02G0472350 PROTEIN"/>
    <property type="match status" value="1"/>
</dbReference>
<feature type="region of interest" description="Disordered" evidence="1">
    <location>
        <begin position="220"/>
        <end position="239"/>
    </location>
</feature>
<feature type="region of interest" description="Disordered" evidence="1">
    <location>
        <begin position="402"/>
        <end position="441"/>
    </location>
</feature>